<feature type="compositionally biased region" description="Basic residues" evidence="3">
    <location>
        <begin position="1208"/>
        <end position="1230"/>
    </location>
</feature>
<name>A0A9P8CY52_MORAP</name>
<dbReference type="InterPro" id="IPR023578">
    <property type="entry name" value="Ras_GEF_dom_sf"/>
</dbReference>
<proteinExistence type="predicted"/>
<protein>
    <recommendedName>
        <fullName evidence="9">Chitin deacetylase</fullName>
    </recommendedName>
</protein>
<dbReference type="PROSITE" id="PS50212">
    <property type="entry name" value="RASGEF_NTER"/>
    <property type="match status" value="1"/>
</dbReference>
<feature type="domain" description="Ras-GEF" evidence="4">
    <location>
        <begin position="1260"/>
        <end position="1499"/>
    </location>
</feature>
<gene>
    <name evidence="7" type="ORF">KVV02_003388</name>
</gene>
<organism evidence="7 8">
    <name type="scientific">Mortierella alpina</name>
    <name type="common">Oleaginous fungus</name>
    <name type="synonym">Mortierella renispora</name>
    <dbReference type="NCBI Taxonomy" id="64518"/>
    <lineage>
        <taxon>Eukaryota</taxon>
        <taxon>Fungi</taxon>
        <taxon>Fungi incertae sedis</taxon>
        <taxon>Mucoromycota</taxon>
        <taxon>Mortierellomycotina</taxon>
        <taxon>Mortierellomycetes</taxon>
        <taxon>Mortierellales</taxon>
        <taxon>Mortierellaceae</taxon>
        <taxon>Mortierella</taxon>
    </lineage>
</organism>
<dbReference type="GO" id="GO:0007265">
    <property type="term" value="P:Ras protein signal transduction"/>
    <property type="evidence" value="ECO:0007669"/>
    <property type="project" value="TreeGrafter"/>
</dbReference>
<feature type="region of interest" description="Disordered" evidence="3">
    <location>
        <begin position="1144"/>
        <end position="1184"/>
    </location>
</feature>
<feature type="compositionally biased region" description="Polar residues" evidence="3">
    <location>
        <begin position="430"/>
        <end position="442"/>
    </location>
</feature>
<dbReference type="EMBL" id="JAIFTL010000076">
    <property type="protein sequence ID" value="KAG9324142.1"/>
    <property type="molecule type" value="Genomic_DNA"/>
</dbReference>
<dbReference type="Proteomes" id="UP000717515">
    <property type="component" value="Unassembled WGS sequence"/>
</dbReference>
<dbReference type="GO" id="GO:0005886">
    <property type="term" value="C:plasma membrane"/>
    <property type="evidence" value="ECO:0007669"/>
    <property type="project" value="TreeGrafter"/>
</dbReference>
<dbReference type="GO" id="GO:0005085">
    <property type="term" value="F:guanyl-nucleotide exchange factor activity"/>
    <property type="evidence" value="ECO:0007669"/>
    <property type="project" value="UniProtKB-KW"/>
</dbReference>
<evidence type="ECO:0000256" key="1">
    <source>
        <dbReference type="ARBA" id="ARBA00022658"/>
    </source>
</evidence>
<dbReference type="Gene3D" id="1.20.870.10">
    <property type="entry name" value="Son of sevenless (SoS) protein Chain: S domain 1"/>
    <property type="match status" value="1"/>
</dbReference>
<feature type="region of interest" description="Disordered" evidence="3">
    <location>
        <begin position="1205"/>
        <end position="1230"/>
    </location>
</feature>
<keyword evidence="1 2" id="KW-0344">Guanine-nucleotide releasing factor</keyword>
<dbReference type="Pfam" id="PF00618">
    <property type="entry name" value="RasGEF_N"/>
    <property type="match status" value="1"/>
</dbReference>
<feature type="compositionally biased region" description="Low complexity" evidence="3">
    <location>
        <begin position="670"/>
        <end position="689"/>
    </location>
</feature>
<evidence type="ECO:0000313" key="8">
    <source>
        <dbReference type="Proteomes" id="UP000717515"/>
    </source>
</evidence>
<feature type="compositionally biased region" description="Pro residues" evidence="3">
    <location>
        <begin position="542"/>
        <end position="551"/>
    </location>
</feature>
<dbReference type="SMART" id="SM00147">
    <property type="entry name" value="RasGEF"/>
    <property type="match status" value="1"/>
</dbReference>
<dbReference type="PANTHER" id="PTHR23113:SF348">
    <property type="entry name" value="GUANYL-NUCLEOTIDE EXCHANGE FACTOR RASGEF, PUTATIVE (AFU_ORTHOLOGUE AFUA_1G04700)-RELATED"/>
    <property type="match status" value="1"/>
</dbReference>
<feature type="compositionally biased region" description="Low complexity" evidence="3">
    <location>
        <begin position="1147"/>
        <end position="1161"/>
    </location>
</feature>
<accession>A0A9P8CY52</accession>
<feature type="domain" description="N-terminal Ras-GEF" evidence="5">
    <location>
        <begin position="726"/>
        <end position="857"/>
    </location>
</feature>
<feature type="region of interest" description="Disordered" evidence="3">
    <location>
        <begin position="398"/>
        <end position="442"/>
    </location>
</feature>
<dbReference type="PROSITE" id="PS50009">
    <property type="entry name" value="RASGEF_CAT"/>
    <property type="match status" value="1"/>
</dbReference>
<evidence type="ECO:0000256" key="3">
    <source>
        <dbReference type="SAM" id="MobiDB-lite"/>
    </source>
</evidence>
<dbReference type="InterPro" id="IPR036964">
    <property type="entry name" value="RASGEF_cat_dom_sf"/>
</dbReference>
<dbReference type="SUPFAM" id="SSF48366">
    <property type="entry name" value="Ras GEF"/>
    <property type="match status" value="1"/>
</dbReference>
<reference evidence="7" key="1">
    <citation type="submission" date="2021-07" db="EMBL/GenBank/DDBJ databases">
        <title>Draft genome of Mortierella alpina, strain LL118, isolated from an aspen leaf litter sample.</title>
        <authorList>
            <person name="Yang S."/>
            <person name="Vinatzer B.A."/>
        </authorList>
    </citation>
    <scope>NUCLEOTIDE SEQUENCE</scope>
    <source>
        <strain evidence="7">LL118</strain>
    </source>
</reference>
<comment type="caution">
    <text evidence="7">The sequence shown here is derived from an EMBL/GenBank/DDBJ whole genome shotgun (WGS) entry which is preliminary data.</text>
</comment>
<feature type="compositionally biased region" description="Low complexity" evidence="3">
    <location>
        <begin position="705"/>
        <end position="720"/>
    </location>
</feature>
<feature type="domain" description="NodB homology" evidence="6">
    <location>
        <begin position="199"/>
        <end position="390"/>
    </location>
</feature>
<dbReference type="InterPro" id="IPR008937">
    <property type="entry name" value="Ras-like_GEF"/>
</dbReference>
<evidence type="ECO:0000313" key="7">
    <source>
        <dbReference type="EMBL" id="KAG9324142.1"/>
    </source>
</evidence>
<evidence type="ECO:0000259" key="4">
    <source>
        <dbReference type="PROSITE" id="PS50009"/>
    </source>
</evidence>
<dbReference type="Pfam" id="PF01522">
    <property type="entry name" value="Polysacc_deac_1"/>
    <property type="match status" value="1"/>
</dbReference>
<feature type="region of interest" description="Disordered" evidence="3">
    <location>
        <begin position="869"/>
        <end position="890"/>
    </location>
</feature>
<feature type="compositionally biased region" description="Polar residues" evidence="3">
    <location>
        <begin position="562"/>
        <end position="571"/>
    </location>
</feature>
<dbReference type="Gene3D" id="1.10.840.10">
    <property type="entry name" value="Ras guanine-nucleotide exchange factors catalytic domain"/>
    <property type="match status" value="1"/>
</dbReference>
<feature type="region of interest" description="Disordered" evidence="3">
    <location>
        <begin position="908"/>
        <end position="947"/>
    </location>
</feature>
<dbReference type="GO" id="GO:0005975">
    <property type="term" value="P:carbohydrate metabolic process"/>
    <property type="evidence" value="ECO:0007669"/>
    <property type="project" value="InterPro"/>
</dbReference>
<dbReference type="SUPFAM" id="SSF88713">
    <property type="entry name" value="Glycoside hydrolase/deacetylase"/>
    <property type="match status" value="1"/>
</dbReference>
<feature type="compositionally biased region" description="Low complexity" evidence="3">
    <location>
        <begin position="871"/>
        <end position="890"/>
    </location>
</feature>
<dbReference type="Gene3D" id="3.20.20.370">
    <property type="entry name" value="Glycoside hydrolase/deacetylase"/>
    <property type="match status" value="1"/>
</dbReference>
<feature type="compositionally biased region" description="Low complexity" evidence="3">
    <location>
        <begin position="908"/>
        <end position="934"/>
    </location>
</feature>
<feature type="region of interest" description="Disordered" evidence="3">
    <location>
        <begin position="658"/>
        <end position="735"/>
    </location>
</feature>
<dbReference type="CDD" id="cd06224">
    <property type="entry name" value="REM"/>
    <property type="match status" value="1"/>
</dbReference>
<feature type="region of interest" description="Disordered" evidence="3">
    <location>
        <begin position="510"/>
        <end position="573"/>
    </location>
</feature>
<dbReference type="PANTHER" id="PTHR23113">
    <property type="entry name" value="GUANINE NUCLEOTIDE EXCHANGE FACTOR"/>
    <property type="match status" value="1"/>
</dbReference>
<feature type="compositionally biased region" description="Low complexity" evidence="3">
    <location>
        <begin position="517"/>
        <end position="541"/>
    </location>
</feature>
<evidence type="ECO:0000256" key="2">
    <source>
        <dbReference type="PROSITE-ProRule" id="PRU00168"/>
    </source>
</evidence>
<dbReference type="InterPro" id="IPR000651">
    <property type="entry name" value="Ras-like_Gua-exchang_fac_N"/>
</dbReference>
<dbReference type="GO" id="GO:0016810">
    <property type="term" value="F:hydrolase activity, acting on carbon-nitrogen (but not peptide) bonds"/>
    <property type="evidence" value="ECO:0007669"/>
    <property type="project" value="InterPro"/>
</dbReference>
<sequence>MYSSPRFSRLYNNHLLLVFLFLFSLVLHYWLLFSFSSSLALHWRPISLLSDTSSLWAFDTNAPHLARNVFFCHIHLFNDLLSFHTTKPTMVKLFTSSITILVLAIATVKAQSSAPAPAPSAGAPGTIVASKYPTANAIPPTNSPEVQQWLKEIDLTGAPQIALRTGAPPSCPAKVDPNECIWTCDGCAADDITVCGRPNTWGLTFDDGPSTATPTLLDYLKTNKLSATFFLIGSNVVQYPETVQREYKEGHHLASHTWSHHALTTLSNEQIVAEMRWTEKAVFEATGVKLKYMRPPYGDINNRVRFVLKKLGYIPVDWTGDEFDTNDWQLPEKKMTEAQVIAHFSKSIDTYAASNKTKGFYCLEHDLTVETVSVAQKLIPLGIAKNITFANVGECESDASPYQGGTGPVVTPTQSGANPSASGSANPRATATNTPSKNTNGAEKTAGSVLAIAGTVAAVALVLLSGEPTTSPSAIIHRDLQHHYSLRNHHRQQSHPQPLHGPTATTLAQSPLRRKSNSSLTSLLSSPKSSSHLRSPASRPVSPCPSSPAPSSPSASPRYHVNNRSNSISTTLPPLPYFPPLPLSIDVGNIFSESEHLQQASEHPTKSSTELNADTLYGAELHPALMSPTTSSPPVSLSGMVAALSIADANASIPMLGSGEGMEECSSHDNPSGYSSVNNSSNSKNSNTSYADNSRPMFLTPNFHSEGSSVTSESSYLGSRRSSKDSCESTPGTQVDDLVDQMIVPDYANPQDQTDQIERTKVFLMIYRRFMRPRELLEKLIDRFEALGESLDEDTHANETRLRICFCLYYWLKNHPNDILHRQTRQLVAAFLRDRVALFPCLNDIYVELLPLSSIHYFSTWRFPQPENNGSASIDAGSSQGSSRSRSHSSSSVTVTFADSVSLSATAPTTASTSASSSTVSDSDSDSGSLDTNSISAYPEEDLDEDREWGLADEDEIVTESPAASMPSSSDYNKKSSFYLADGLAPFAHLVSAFNGGSSGNGISSSARNSVLGFHSKATFPAHHQLPPRDRRSSTGSFATQTPSPCAMETFVAGRRGSASSISSNPGPFTSTTLGFAEGDLTPMQQLQLQLQPIGEIPFINKRSSSQAYRQHRAYSHSQLGSAAPAYQSVATLAPVPVVGTATSAPVTTVNSGSSTPVSSSKMHPTQSPSPAPSSHNHHYPDHLSGAAGVVAKAALIFKEAMEEKVHPLSHQHHQQQHGGKSSHHQQHHHYAGGLLASLSPPMDHLSSSSPLNIPFMEIKDKAIAEQLTCVEYGLFKKLKPRDMLRQVWKTKKGSAAFQACIAHFNFISSWVGTMILLPPKAKHRAKMMEKFISIAKILRDMGNYNTTMAIIGAMNTSSIHRLVQTRELLQSKEIWNTFKELEQLMSSLRSFSEYRAALRTHTTQGGGPSSNMPCIPYLGVHLADLLSISEGNKDFRQDGALHWQKFVLMTDVISMVLSFQQEPGYRIKPDPFISKVITDTHVLDDEEMYTKSVGTEPNKLNHSRSLSKFNFF</sequence>
<feature type="compositionally biased region" description="Low complexity" evidence="3">
    <location>
        <begin position="415"/>
        <end position="429"/>
    </location>
</feature>
<dbReference type="InterPro" id="IPR001895">
    <property type="entry name" value="RASGEF_cat_dom"/>
</dbReference>
<dbReference type="PROSITE" id="PS51677">
    <property type="entry name" value="NODB"/>
    <property type="match status" value="1"/>
</dbReference>
<dbReference type="Pfam" id="PF00617">
    <property type="entry name" value="RasGEF"/>
    <property type="match status" value="1"/>
</dbReference>
<dbReference type="InterPro" id="IPR002509">
    <property type="entry name" value="NODB_dom"/>
</dbReference>
<evidence type="ECO:0000259" key="5">
    <source>
        <dbReference type="PROSITE" id="PS50212"/>
    </source>
</evidence>
<feature type="region of interest" description="Disordered" evidence="3">
    <location>
        <begin position="1019"/>
        <end position="1044"/>
    </location>
</feature>
<evidence type="ECO:0000259" key="6">
    <source>
        <dbReference type="PROSITE" id="PS51677"/>
    </source>
</evidence>
<evidence type="ECO:0008006" key="9">
    <source>
        <dbReference type="Google" id="ProtNLM"/>
    </source>
</evidence>
<dbReference type="InterPro" id="IPR011330">
    <property type="entry name" value="Glyco_hydro/deAcase_b/a-brl"/>
</dbReference>
<dbReference type="CDD" id="cd00155">
    <property type="entry name" value="RasGEF"/>
    <property type="match status" value="1"/>
</dbReference>
<feature type="compositionally biased region" description="Polar residues" evidence="3">
    <location>
        <begin position="1034"/>
        <end position="1044"/>
    </location>
</feature>